<sequence>MEVSAPAGARADFRASIRSLNAAIVSVLPNVSWIVKRGPPALGFLAA</sequence>
<feature type="non-terminal residue" evidence="1">
    <location>
        <position position="47"/>
    </location>
</feature>
<organism evidence="1 2">
    <name type="scientific">Geodia barretti</name>
    <name type="common">Barrett's horny sponge</name>
    <dbReference type="NCBI Taxonomy" id="519541"/>
    <lineage>
        <taxon>Eukaryota</taxon>
        <taxon>Metazoa</taxon>
        <taxon>Porifera</taxon>
        <taxon>Demospongiae</taxon>
        <taxon>Heteroscleromorpha</taxon>
        <taxon>Tetractinellida</taxon>
        <taxon>Astrophorina</taxon>
        <taxon>Geodiidae</taxon>
        <taxon>Geodia</taxon>
    </lineage>
</organism>
<proteinExistence type="predicted"/>
<comment type="caution">
    <text evidence="1">The sequence shown here is derived from an EMBL/GenBank/DDBJ whole genome shotgun (WGS) entry which is preliminary data.</text>
</comment>
<evidence type="ECO:0000313" key="1">
    <source>
        <dbReference type="EMBL" id="CAI8053575.1"/>
    </source>
</evidence>
<evidence type="ECO:0000313" key="2">
    <source>
        <dbReference type="Proteomes" id="UP001174909"/>
    </source>
</evidence>
<dbReference type="AlphaFoldDB" id="A0AA35XJ61"/>
<dbReference type="EMBL" id="CASHTH010004106">
    <property type="protein sequence ID" value="CAI8053575.1"/>
    <property type="molecule type" value="Genomic_DNA"/>
</dbReference>
<name>A0AA35XJ61_GEOBA</name>
<dbReference type="Proteomes" id="UP001174909">
    <property type="component" value="Unassembled WGS sequence"/>
</dbReference>
<accession>A0AA35XJ61</accession>
<gene>
    <name evidence="1" type="ORF">GBAR_LOCUS29298</name>
</gene>
<reference evidence="1" key="1">
    <citation type="submission" date="2023-03" db="EMBL/GenBank/DDBJ databases">
        <authorList>
            <person name="Steffen K."/>
            <person name="Cardenas P."/>
        </authorList>
    </citation>
    <scope>NUCLEOTIDE SEQUENCE</scope>
</reference>
<protein>
    <submittedName>
        <fullName evidence="1">Uncharacterized protein</fullName>
    </submittedName>
</protein>
<keyword evidence="2" id="KW-1185">Reference proteome</keyword>